<accession>A0AAW2SZW6</accession>
<evidence type="ECO:0000256" key="5">
    <source>
        <dbReference type="ARBA" id="ARBA00023242"/>
    </source>
</evidence>
<dbReference type="GO" id="GO:0003677">
    <property type="term" value="F:DNA binding"/>
    <property type="evidence" value="ECO:0007669"/>
    <property type="project" value="UniProtKB-KW"/>
</dbReference>
<feature type="compositionally biased region" description="Basic and acidic residues" evidence="6">
    <location>
        <begin position="31"/>
        <end position="52"/>
    </location>
</feature>
<reference evidence="7" key="2">
    <citation type="journal article" date="2024" name="Plant">
        <title>Genomic evolution and insights into agronomic trait innovations of Sesamum species.</title>
        <authorList>
            <person name="Miao H."/>
            <person name="Wang L."/>
            <person name="Qu L."/>
            <person name="Liu H."/>
            <person name="Sun Y."/>
            <person name="Le M."/>
            <person name="Wang Q."/>
            <person name="Wei S."/>
            <person name="Zheng Y."/>
            <person name="Lin W."/>
            <person name="Duan Y."/>
            <person name="Cao H."/>
            <person name="Xiong S."/>
            <person name="Wang X."/>
            <person name="Wei L."/>
            <person name="Li C."/>
            <person name="Ma Q."/>
            <person name="Ju M."/>
            <person name="Zhao R."/>
            <person name="Li G."/>
            <person name="Mu C."/>
            <person name="Tian Q."/>
            <person name="Mei H."/>
            <person name="Zhang T."/>
            <person name="Gao T."/>
            <person name="Zhang H."/>
        </authorList>
    </citation>
    <scope>NUCLEOTIDE SEQUENCE</scope>
    <source>
        <strain evidence="7">KEN8</strain>
    </source>
</reference>
<dbReference type="GO" id="GO:0046983">
    <property type="term" value="F:protein dimerization activity"/>
    <property type="evidence" value="ECO:0007669"/>
    <property type="project" value="InterPro"/>
</dbReference>
<evidence type="ECO:0000256" key="4">
    <source>
        <dbReference type="ARBA" id="ARBA00023163"/>
    </source>
</evidence>
<dbReference type="Gene3D" id="4.10.280.10">
    <property type="entry name" value="Helix-loop-helix DNA-binding domain"/>
    <property type="match status" value="1"/>
</dbReference>
<evidence type="ECO:0000256" key="6">
    <source>
        <dbReference type="SAM" id="MobiDB-lite"/>
    </source>
</evidence>
<dbReference type="PANTHER" id="PTHR45855:SF23">
    <property type="entry name" value="TRANSCRIPTION FACTOR MEE8-RELATED"/>
    <property type="match status" value="1"/>
</dbReference>
<name>A0AAW2SZW6_9LAMI</name>
<evidence type="ECO:0000256" key="2">
    <source>
        <dbReference type="ARBA" id="ARBA00023015"/>
    </source>
</evidence>
<dbReference type="PANTHER" id="PTHR45855">
    <property type="entry name" value="TRANSCRIPTION FACTOR PIF1-RELATED"/>
    <property type="match status" value="1"/>
</dbReference>
<dbReference type="GO" id="GO:0005634">
    <property type="term" value="C:nucleus"/>
    <property type="evidence" value="ECO:0007669"/>
    <property type="project" value="UniProtKB-SubCell"/>
</dbReference>
<comment type="subcellular location">
    <subcellularLocation>
        <location evidence="1">Nucleus</location>
    </subcellularLocation>
</comment>
<dbReference type="InterPro" id="IPR036638">
    <property type="entry name" value="HLH_DNA-bd_sf"/>
</dbReference>
<gene>
    <name evidence="7" type="ORF">Scaly_0221600</name>
</gene>
<keyword evidence="4" id="KW-0804">Transcription</keyword>
<comment type="caution">
    <text evidence="7">The sequence shown here is derived from an EMBL/GenBank/DDBJ whole genome shotgun (WGS) entry which is preliminary data.</text>
</comment>
<sequence length="227" mass="24681">MSFDTCEREPRGGGFTCPAFLVTPEKTILGKDIKASGNAHDSRESGDEEAKKKGNNKSSISTKRSRAAGVYNQSERTDKASMLDEIIEYLRQLQAQVQMMERMNMSSMMFATSHATSALDVYDASHGNGHGDGRSNGNERYKPSGRNAACYSTHQPFHAPALRGSFAGGFSILRPFIGFFLHANPNQWAWMLIAGWQLYINKMQQPPAGSVGSDSDSCSGSGSGPKI</sequence>
<evidence type="ECO:0000256" key="3">
    <source>
        <dbReference type="ARBA" id="ARBA00023125"/>
    </source>
</evidence>
<dbReference type="AlphaFoldDB" id="A0AAW2SZW6"/>
<dbReference type="EMBL" id="JACGWM010000001">
    <property type="protein sequence ID" value="KAL0397732.1"/>
    <property type="molecule type" value="Genomic_DNA"/>
</dbReference>
<keyword evidence="3" id="KW-0238">DNA-binding</keyword>
<evidence type="ECO:0000256" key="1">
    <source>
        <dbReference type="ARBA" id="ARBA00004123"/>
    </source>
</evidence>
<evidence type="ECO:0000313" key="7">
    <source>
        <dbReference type="EMBL" id="KAL0397732.1"/>
    </source>
</evidence>
<dbReference type="SUPFAM" id="SSF47459">
    <property type="entry name" value="HLH, helix-loop-helix DNA-binding domain"/>
    <property type="match status" value="1"/>
</dbReference>
<proteinExistence type="predicted"/>
<reference evidence="7" key="1">
    <citation type="submission" date="2020-06" db="EMBL/GenBank/DDBJ databases">
        <authorList>
            <person name="Li T."/>
            <person name="Hu X."/>
            <person name="Zhang T."/>
            <person name="Song X."/>
            <person name="Zhang H."/>
            <person name="Dai N."/>
            <person name="Sheng W."/>
            <person name="Hou X."/>
            <person name="Wei L."/>
        </authorList>
    </citation>
    <scope>NUCLEOTIDE SEQUENCE</scope>
    <source>
        <strain evidence="7">KEN8</strain>
        <tissue evidence="7">Leaf</tissue>
    </source>
</reference>
<organism evidence="7">
    <name type="scientific">Sesamum calycinum</name>
    <dbReference type="NCBI Taxonomy" id="2727403"/>
    <lineage>
        <taxon>Eukaryota</taxon>
        <taxon>Viridiplantae</taxon>
        <taxon>Streptophyta</taxon>
        <taxon>Embryophyta</taxon>
        <taxon>Tracheophyta</taxon>
        <taxon>Spermatophyta</taxon>
        <taxon>Magnoliopsida</taxon>
        <taxon>eudicotyledons</taxon>
        <taxon>Gunneridae</taxon>
        <taxon>Pentapetalae</taxon>
        <taxon>asterids</taxon>
        <taxon>lamiids</taxon>
        <taxon>Lamiales</taxon>
        <taxon>Pedaliaceae</taxon>
        <taxon>Sesamum</taxon>
    </lineage>
</organism>
<dbReference type="InterPro" id="IPR031066">
    <property type="entry name" value="bHLH_ALC-like_plant"/>
</dbReference>
<keyword evidence="2" id="KW-0805">Transcription regulation</keyword>
<keyword evidence="5" id="KW-0539">Nucleus</keyword>
<protein>
    <submittedName>
        <fullName evidence="7">Transcription factor UNE10</fullName>
    </submittedName>
</protein>
<feature type="region of interest" description="Disordered" evidence="6">
    <location>
        <begin position="31"/>
        <end position="75"/>
    </location>
</feature>